<proteinExistence type="predicted"/>
<dbReference type="OMA" id="FHGCNEW"/>
<dbReference type="SUPFAM" id="SSF53474">
    <property type="entry name" value="alpha/beta-Hydrolases"/>
    <property type="match status" value="1"/>
</dbReference>
<dbReference type="Proteomes" id="UP000654075">
    <property type="component" value="Unassembled WGS sequence"/>
</dbReference>
<dbReference type="PANTHER" id="PTHR42972">
    <property type="entry name" value="TOL-PAL SYSTEM PROTEIN TOLB"/>
    <property type="match status" value="1"/>
</dbReference>
<sequence>MAFPFAHCAFFGMALLAWPLKADSDNGTLVPPPADDENKSWELLSIPSPSRISVGGMSSGADFAVQFQVAFSETVMGAAIFAGQPYRCAIQRFPNDTLVPLNPEVPVCEGCPAGKTLEYDHCKNNASVVEVRLLKTVAQNYSSQGLIDNVANLERARVYLYRGTKDTIYGQGSVAKTRDFFAEFLPASQVLFKNDIPSGHAYPLPGSQLWPCGGEWPLLLLPFQNCEYDGPGAALQHIYGGVLMPPAEKASMRNLKWFDQKPFYGDREVTGLARWGLVYVPTSCESASGRVCDLFVSFHGCGFTVPGTFELLVTELNFNAWAETNHIIVLYPKLASHGSTKQQQDGCWNVYGQTGDTYATRDAPQMLAVRQMVQQVSNLKIWGLVDGEGLYSMTVRHARCHAYLMLILLIVRIMS</sequence>
<feature type="chain" id="PRO_5032275575" description="Feruloyl esterase" evidence="1">
    <location>
        <begin position="25"/>
        <end position="415"/>
    </location>
</feature>
<name>A0A813DII6_POLGL</name>
<evidence type="ECO:0000313" key="3">
    <source>
        <dbReference type="Proteomes" id="UP000654075"/>
    </source>
</evidence>
<gene>
    <name evidence="2" type="ORF">PGLA1383_LOCUS6428</name>
</gene>
<comment type="caution">
    <text evidence="2">The sequence shown here is derived from an EMBL/GenBank/DDBJ whole genome shotgun (WGS) entry which is preliminary data.</text>
</comment>
<reference evidence="2" key="1">
    <citation type="submission" date="2021-02" db="EMBL/GenBank/DDBJ databases">
        <authorList>
            <person name="Dougan E. K."/>
            <person name="Rhodes N."/>
            <person name="Thang M."/>
            <person name="Chan C."/>
        </authorList>
    </citation>
    <scope>NUCLEOTIDE SEQUENCE</scope>
</reference>
<keyword evidence="3" id="KW-1185">Reference proteome</keyword>
<dbReference type="PANTHER" id="PTHR42972:SF8">
    <property type="entry name" value="POLYHYDROXYBUTYRATE DEPOLYMERASE"/>
    <property type="match status" value="1"/>
</dbReference>
<dbReference type="AlphaFoldDB" id="A0A813DII6"/>
<dbReference type="InterPro" id="IPR029058">
    <property type="entry name" value="AB_hydrolase_fold"/>
</dbReference>
<protein>
    <recommendedName>
        <fullName evidence="4">Feruloyl esterase</fullName>
    </recommendedName>
</protein>
<keyword evidence="1" id="KW-0732">Signal</keyword>
<evidence type="ECO:0000256" key="1">
    <source>
        <dbReference type="SAM" id="SignalP"/>
    </source>
</evidence>
<dbReference type="EMBL" id="CAJNNV010002673">
    <property type="protein sequence ID" value="CAE8587592.1"/>
    <property type="molecule type" value="Genomic_DNA"/>
</dbReference>
<accession>A0A813DII6</accession>
<dbReference type="OrthoDB" id="6020543at2759"/>
<dbReference type="Gene3D" id="3.40.50.1820">
    <property type="entry name" value="alpha/beta hydrolase"/>
    <property type="match status" value="1"/>
</dbReference>
<evidence type="ECO:0000313" key="2">
    <source>
        <dbReference type="EMBL" id="CAE8587592.1"/>
    </source>
</evidence>
<evidence type="ECO:0008006" key="4">
    <source>
        <dbReference type="Google" id="ProtNLM"/>
    </source>
</evidence>
<feature type="signal peptide" evidence="1">
    <location>
        <begin position="1"/>
        <end position="24"/>
    </location>
</feature>
<organism evidence="2 3">
    <name type="scientific">Polarella glacialis</name>
    <name type="common">Dinoflagellate</name>
    <dbReference type="NCBI Taxonomy" id="89957"/>
    <lineage>
        <taxon>Eukaryota</taxon>
        <taxon>Sar</taxon>
        <taxon>Alveolata</taxon>
        <taxon>Dinophyceae</taxon>
        <taxon>Suessiales</taxon>
        <taxon>Suessiaceae</taxon>
        <taxon>Polarella</taxon>
    </lineage>
</organism>